<sequence length="66" mass="7162">MVPMKELLFVAVLFVVLSPGVVLHLPLADSDGNYLAFNSGHTSLLSVVFHAAVFTLLYAGVRQYVL</sequence>
<dbReference type="InterPro" id="IPR021775">
    <property type="entry name" value="DUF3339"/>
</dbReference>
<dbReference type="AlphaFoldDB" id="A0A6C0F5J5"/>
<dbReference type="Pfam" id="PF11820">
    <property type="entry name" value="DUF3339"/>
    <property type="match status" value="1"/>
</dbReference>
<organism evidence="2">
    <name type="scientific">viral metagenome</name>
    <dbReference type="NCBI Taxonomy" id="1070528"/>
    <lineage>
        <taxon>unclassified sequences</taxon>
        <taxon>metagenomes</taxon>
        <taxon>organismal metagenomes</taxon>
    </lineage>
</organism>
<proteinExistence type="predicted"/>
<accession>A0A6C0F5J5</accession>
<keyword evidence="1" id="KW-0472">Membrane</keyword>
<name>A0A6C0F5J5_9ZZZZ</name>
<evidence type="ECO:0000313" key="2">
    <source>
        <dbReference type="EMBL" id="QHT36908.1"/>
    </source>
</evidence>
<dbReference type="EMBL" id="MN738786">
    <property type="protein sequence ID" value="QHT36908.1"/>
    <property type="molecule type" value="Genomic_DNA"/>
</dbReference>
<evidence type="ECO:0000256" key="1">
    <source>
        <dbReference type="SAM" id="Phobius"/>
    </source>
</evidence>
<keyword evidence="1" id="KW-0812">Transmembrane</keyword>
<feature type="transmembrane region" description="Helical" evidence="1">
    <location>
        <begin position="40"/>
        <end position="61"/>
    </location>
</feature>
<keyword evidence="1" id="KW-1133">Transmembrane helix</keyword>
<protein>
    <submittedName>
        <fullName evidence="2">Uncharacterized protein</fullName>
    </submittedName>
</protein>
<reference evidence="2" key="1">
    <citation type="journal article" date="2020" name="Nature">
        <title>Giant virus diversity and host interactions through global metagenomics.</title>
        <authorList>
            <person name="Schulz F."/>
            <person name="Roux S."/>
            <person name="Paez-Espino D."/>
            <person name="Jungbluth S."/>
            <person name="Walsh D.A."/>
            <person name="Denef V.J."/>
            <person name="McMahon K.D."/>
            <person name="Konstantinidis K.T."/>
            <person name="Eloe-Fadrosh E.A."/>
            <person name="Kyrpides N.C."/>
            <person name="Woyke T."/>
        </authorList>
    </citation>
    <scope>NUCLEOTIDE SEQUENCE</scope>
    <source>
        <strain evidence="2">GVMAG-S-ERX555967-130</strain>
    </source>
</reference>